<dbReference type="PANTHER" id="PTHR30383">
    <property type="entry name" value="THIOESTERASE 1/PROTEASE 1/LYSOPHOSPHOLIPASE L1"/>
    <property type="match status" value="1"/>
</dbReference>
<dbReference type="PANTHER" id="PTHR30383:SF5">
    <property type="entry name" value="SGNH HYDROLASE-TYPE ESTERASE DOMAIN-CONTAINING PROTEIN"/>
    <property type="match status" value="1"/>
</dbReference>
<dbReference type="EMBL" id="PUIB01000017">
    <property type="protein sequence ID" value="PQO33780.1"/>
    <property type="molecule type" value="Genomic_DNA"/>
</dbReference>
<evidence type="ECO:0000313" key="3">
    <source>
        <dbReference type="Proteomes" id="UP000239388"/>
    </source>
</evidence>
<proteinExistence type="predicted"/>
<comment type="caution">
    <text evidence="2">The sequence shown here is derived from an EMBL/GenBank/DDBJ whole genome shotgun (WGS) entry which is preliminary data.</text>
</comment>
<accession>A0A2S8FP50</accession>
<dbReference type="InterPro" id="IPR013830">
    <property type="entry name" value="SGNH_hydro"/>
</dbReference>
<gene>
    <name evidence="2" type="ORF">C5Y98_16245</name>
</gene>
<dbReference type="Gene3D" id="3.40.50.1110">
    <property type="entry name" value="SGNH hydrolase"/>
    <property type="match status" value="1"/>
</dbReference>
<dbReference type="GO" id="GO:0004622">
    <property type="term" value="F:phosphatidylcholine lysophospholipase activity"/>
    <property type="evidence" value="ECO:0007669"/>
    <property type="project" value="TreeGrafter"/>
</dbReference>
<reference evidence="2 3" key="1">
    <citation type="submission" date="2018-02" db="EMBL/GenBank/DDBJ databases">
        <title>Comparative genomes isolates from brazilian mangrove.</title>
        <authorList>
            <person name="Araujo J.E."/>
            <person name="Taketani R.G."/>
            <person name="Silva M.C.P."/>
            <person name="Loureco M.V."/>
            <person name="Andreote F.D."/>
        </authorList>
    </citation>
    <scope>NUCLEOTIDE SEQUENCE [LARGE SCALE GENOMIC DNA]</scope>
    <source>
        <strain evidence="2 3">NAP PRIS-MGV</strain>
    </source>
</reference>
<protein>
    <recommendedName>
        <fullName evidence="1">SGNH hydrolase-type esterase domain-containing protein</fullName>
    </recommendedName>
</protein>
<feature type="domain" description="SGNH hydrolase-type esterase" evidence="1">
    <location>
        <begin position="38"/>
        <end position="219"/>
    </location>
</feature>
<dbReference type="CDD" id="cd01834">
    <property type="entry name" value="SGNH_hydrolase_like_2"/>
    <property type="match status" value="1"/>
</dbReference>
<evidence type="ECO:0000313" key="2">
    <source>
        <dbReference type="EMBL" id="PQO33780.1"/>
    </source>
</evidence>
<dbReference type="InterPro" id="IPR036514">
    <property type="entry name" value="SGNH_hydro_sf"/>
</dbReference>
<dbReference type="InterPro" id="IPR051532">
    <property type="entry name" value="Ester_Hydrolysis_Enzymes"/>
</dbReference>
<dbReference type="AlphaFoldDB" id="A0A2S8FP50"/>
<evidence type="ECO:0000259" key="1">
    <source>
        <dbReference type="Pfam" id="PF13472"/>
    </source>
</evidence>
<organism evidence="2 3">
    <name type="scientific">Blastopirellula marina</name>
    <dbReference type="NCBI Taxonomy" id="124"/>
    <lineage>
        <taxon>Bacteria</taxon>
        <taxon>Pseudomonadati</taxon>
        <taxon>Planctomycetota</taxon>
        <taxon>Planctomycetia</taxon>
        <taxon>Pirellulales</taxon>
        <taxon>Pirellulaceae</taxon>
        <taxon>Blastopirellula</taxon>
    </lineage>
</organism>
<sequence>MRASLMRILVTCFLLFGLWNVAAAQQPILKKGDRLAIIGDSITEQKQYSKFMETYLLACHPELDIKCFQFGWGGERAPGFANRMENDLIPWHPDVITTCYGMNDGSYRAYDDNIGKVYEKGMRDIIDRMKKEGVTVVVGSPGVVDSFTWARDRADFDQVYNANLKKLGEIAKSLADENHFSHADVFGEMYDSMVAAKAKLGEEYPVAGGDGVHPSANGHLIMAYAFLKALGVSGDIGTITINIGGDPAATAGHKIIGSSKGGSVEIESTRYPFCFTGNDKDPNGTVSILPFTPFNEDLNRFTLKVNNLSAPEAEVTFGDQTKTFTKQQLSEGINLAAEFLNNPFSKPFDNVMNQVARKQAFETTMIKGLITNFRQFQGPLGDDPEVQSAMNVLRDKMFEVDDKAYDNAKGAVVPVRYQISVKPKS</sequence>
<name>A0A2S8FP50_9BACT</name>
<dbReference type="Pfam" id="PF13472">
    <property type="entry name" value="Lipase_GDSL_2"/>
    <property type="match status" value="1"/>
</dbReference>
<dbReference type="SUPFAM" id="SSF52266">
    <property type="entry name" value="SGNH hydrolase"/>
    <property type="match status" value="1"/>
</dbReference>
<dbReference type="Proteomes" id="UP000239388">
    <property type="component" value="Unassembled WGS sequence"/>
</dbReference>